<sequence>MPRTTHSDTDQPAPALSVRVGEIDKLANELLQVESQLGANIPTTLWISDLHGEGDRFKSILRGRFGMLYQTCREALPNTFSSEKIQYLVRIIRRTEYFKDKDNYMDIQDVIFCLTEVLKYKISNRMYDVHEILKPEFRDTISRLLAGLPVPDPIFEEEIISRRLIAHLSLAIREVLLDRIQVVGDIFDRGPQPDKIIRILSSPAYNRIVDYVYGNHDILWMGAASGNRSLIAEALRITCRYDHFELMDRLGFDTSRLAEFASATYPAETVTGKFKAKTDLGRSMEKALAIIQFKLEERTILENTEYEMQSRMWMDKLAAMLKSGETAGLNDTSFPTIDLNDPLQLSAEEQTIIDDLANQFVTNRKLKRLLAFFFTRGNTYHIHSNTLNIHALVPSTADGHFDDFMGRKGKLLLDFIQDMIRRVGFNYIEGKPQKKQDQDLFFYLWCGPKSPFFGKHAMKTFERYFLLDKESHVERSLYWKDNMQTKAFKQKMLQEFGVKRVVYGHTPVNYMKGAKMASDDGVAINVDGGFAEAYYNRGHSLVHTPHQLYGIILPTPEEIKEAMKRLESAPLDIELIDEFSHPMKIKDTIEGKELMARRNDILQRIHELAKASGYDPKSKKKLD</sequence>
<organism evidence="4 5">
    <name type="scientific">Desulfopila aestuarii DSM 18488</name>
    <dbReference type="NCBI Taxonomy" id="1121416"/>
    <lineage>
        <taxon>Bacteria</taxon>
        <taxon>Pseudomonadati</taxon>
        <taxon>Thermodesulfobacteriota</taxon>
        <taxon>Desulfobulbia</taxon>
        <taxon>Desulfobulbales</taxon>
        <taxon>Desulfocapsaceae</taxon>
        <taxon>Desulfopila</taxon>
    </lineage>
</organism>
<dbReference type="EMBL" id="FRFE01000019">
    <property type="protein sequence ID" value="SHO50445.1"/>
    <property type="molecule type" value="Genomic_DNA"/>
</dbReference>
<dbReference type="Proteomes" id="UP000184603">
    <property type="component" value="Unassembled WGS sequence"/>
</dbReference>
<accession>A0A1M7YCU5</accession>
<dbReference type="InterPro" id="IPR009164">
    <property type="entry name" value="FBPtase_class3"/>
</dbReference>
<dbReference type="AlphaFoldDB" id="A0A1M7YCU5"/>
<proteinExistence type="predicted"/>
<keyword evidence="1" id="KW-0378">Hydrolase</keyword>
<dbReference type="GO" id="GO:0006094">
    <property type="term" value="P:gluconeogenesis"/>
    <property type="evidence" value="ECO:0007669"/>
    <property type="project" value="InterPro"/>
</dbReference>
<dbReference type="InterPro" id="IPR029052">
    <property type="entry name" value="Metallo-depent_PP-like"/>
</dbReference>
<dbReference type="GO" id="GO:0042132">
    <property type="term" value="F:fructose 1,6-bisphosphate 1-phosphatase activity"/>
    <property type="evidence" value="ECO:0007669"/>
    <property type="project" value="InterPro"/>
</dbReference>
<dbReference type="Pfam" id="PF06874">
    <property type="entry name" value="FBPase_2"/>
    <property type="match status" value="1"/>
</dbReference>
<evidence type="ECO:0000256" key="1">
    <source>
        <dbReference type="ARBA" id="ARBA00022801"/>
    </source>
</evidence>
<keyword evidence="3" id="KW-0119">Carbohydrate metabolism</keyword>
<dbReference type="OrthoDB" id="9779903at2"/>
<keyword evidence="2" id="KW-0464">Manganese</keyword>
<dbReference type="SUPFAM" id="SSF56300">
    <property type="entry name" value="Metallo-dependent phosphatases"/>
    <property type="match status" value="1"/>
</dbReference>
<dbReference type="STRING" id="1121416.SAMN02745220_03451"/>
<dbReference type="Gene3D" id="3.60.21.10">
    <property type="match status" value="1"/>
</dbReference>
<dbReference type="RefSeq" id="WP_073614915.1">
    <property type="nucleotide sequence ID" value="NZ_FRFE01000019.1"/>
</dbReference>
<gene>
    <name evidence="4" type="ORF">SAMN02745220_03451</name>
</gene>
<evidence type="ECO:0000313" key="4">
    <source>
        <dbReference type="EMBL" id="SHO50445.1"/>
    </source>
</evidence>
<keyword evidence="5" id="KW-1185">Reference proteome</keyword>
<evidence type="ECO:0000256" key="3">
    <source>
        <dbReference type="ARBA" id="ARBA00023277"/>
    </source>
</evidence>
<reference evidence="4 5" key="1">
    <citation type="submission" date="2016-12" db="EMBL/GenBank/DDBJ databases">
        <authorList>
            <person name="Song W.-J."/>
            <person name="Kurnit D.M."/>
        </authorList>
    </citation>
    <scope>NUCLEOTIDE SEQUENCE [LARGE SCALE GENOMIC DNA]</scope>
    <source>
        <strain evidence="4 5">DSM 18488</strain>
    </source>
</reference>
<protein>
    <submittedName>
        <fullName evidence="4">Fructose-1,6-bisphosphatase-3</fullName>
    </submittedName>
</protein>
<evidence type="ECO:0000256" key="2">
    <source>
        <dbReference type="ARBA" id="ARBA00023211"/>
    </source>
</evidence>
<evidence type="ECO:0000313" key="5">
    <source>
        <dbReference type="Proteomes" id="UP000184603"/>
    </source>
</evidence>
<name>A0A1M7YCU5_9BACT</name>